<evidence type="ECO:0000256" key="8">
    <source>
        <dbReference type="HAMAP-Rule" id="MF_01416"/>
    </source>
</evidence>
<comment type="function">
    <text evidence="8">This protein is part of the stalk that links CF(0) to CF(1). It either transmits conformational changes from CF(0) to CF(1) or is implicated in proton conduction.</text>
</comment>
<dbReference type="InterPro" id="IPR000711">
    <property type="entry name" value="ATPase_OSCP/dsu"/>
</dbReference>
<evidence type="ECO:0000256" key="4">
    <source>
        <dbReference type="ARBA" id="ARBA00023065"/>
    </source>
</evidence>
<keyword evidence="4 8" id="KW-0406">Ion transport</keyword>
<comment type="caution">
    <text evidence="9">The sequence shown here is derived from an EMBL/GenBank/DDBJ whole genome shotgun (WGS) entry which is preliminary data.</text>
</comment>
<dbReference type="NCBIfam" id="TIGR01145">
    <property type="entry name" value="ATP_synt_delta"/>
    <property type="match status" value="1"/>
</dbReference>
<dbReference type="EMBL" id="JBAJEX010000003">
    <property type="protein sequence ID" value="MEO1766753.1"/>
    <property type="molecule type" value="Genomic_DNA"/>
</dbReference>
<name>A0ABV0EGB1_9BURK</name>
<evidence type="ECO:0000256" key="7">
    <source>
        <dbReference type="ARBA" id="ARBA00023310"/>
    </source>
</evidence>
<dbReference type="Gene3D" id="1.10.520.20">
    <property type="entry name" value="N-terminal domain of the delta subunit of the F1F0-ATP synthase"/>
    <property type="match status" value="1"/>
</dbReference>
<organism evidence="9 10">
    <name type="scientific">Thiobacter aerophilum</name>
    <dbReference type="NCBI Taxonomy" id="3121275"/>
    <lineage>
        <taxon>Bacteria</taxon>
        <taxon>Pseudomonadati</taxon>
        <taxon>Pseudomonadota</taxon>
        <taxon>Betaproteobacteria</taxon>
        <taxon>Burkholderiales</taxon>
        <taxon>Thiobacteraceae</taxon>
        <taxon>Thiobacter</taxon>
    </lineage>
</organism>
<keyword evidence="3 8" id="KW-0375">Hydrogen ion transport</keyword>
<dbReference type="RefSeq" id="WP_347307860.1">
    <property type="nucleotide sequence ID" value="NZ_JBAJEX010000003.1"/>
</dbReference>
<evidence type="ECO:0000256" key="5">
    <source>
        <dbReference type="ARBA" id="ARBA00023136"/>
    </source>
</evidence>
<dbReference type="HAMAP" id="MF_01416">
    <property type="entry name" value="ATP_synth_delta_bact"/>
    <property type="match status" value="1"/>
</dbReference>
<protein>
    <recommendedName>
        <fullName evidence="8">ATP synthase subunit delta</fullName>
    </recommendedName>
    <alternativeName>
        <fullName evidence="8">ATP synthase F(1) sector subunit delta</fullName>
    </alternativeName>
    <alternativeName>
        <fullName evidence="8">F-type ATPase subunit delta</fullName>
        <shortName evidence="8">F-ATPase subunit delta</shortName>
    </alternativeName>
</protein>
<evidence type="ECO:0000313" key="10">
    <source>
        <dbReference type="Proteomes" id="UP001482231"/>
    </source>
</evidence>
<accession>A0ABV0EGB1</accession>
<dbReference type="NCBIfam" id="NF004402">
    <property type="entry name" value="PRK05758.2-2"/>
    <property type="match status" value="1"/>
</dbReference>
<dbReference type="Proteomes" id="UP001482231">
    <property type="component" value="Unassembled WGS sequence"/>
</dbReference>
<keyword evidence="2 8" id="KW-0813">Transport</keyword>
<evidence type="ECO:0000256" key="3">
    <source>
        <dbReference type="ARBA" id="ARBA00022781"/>
    </source>
</evidence>
<comment type="function">
    <text evidence="8">F(1)F(0) ATP synthase produces ATP from ADP in the presence of a proton or sodium gradient. F-type ATPases consist of two structural domains, F(1) containing the extramembraneous catalytic core and F(0) containing the membrane proton channel, linked together by a central stalk and a peripheral stalk. During catalysis, ATP synthesis in the catalytic domain of F(1) is coupled via a rotary mechanism of the central stalk subunits to proton translocation.</text>
</comment>
<keyword evidence="8" id="KW-1003">Cell membrane</keyword>
<dbReference type="InterPro" id="IPR026015">
    <property type="entry name" value="ATP_synth_OSCP/delta_N_sf"/>
</dbReference>
<evidence type="ECO:0000256" key="2">
    <source>
        <dbReference type="ARBA" id="ARBA00022448"/>
    </source>
</evidence>
<evidence type="ECO:0000313" key="9">
    <source>
        <dbReference type="EMBL" id="MEO1766753.1"/>
    </source>
</evidence>
<dbReference type="PRINTS" id="PR00125">
    <property type="entry name" value="ATPASEDELTA"/>
</dbReference>
<comment type="subcellular location">
    <subcellularLocation>
        <location evidence="8">Cell membrane</location>
        <topology evidence="8">Peripheral membrane protein</topology>
    </subcellularLocation>
    <subcellularLocation>
        <location evidence="1">Membrane</location>
    </subcellularLocation>
</comment>
<keyword evidence="7 8" id="KW-0066">ATP synthesis</keyword>
<dbReference type="Pfam" id="PF00213">
    <property type="entry name" value="OSCP"/>
    <property type="match status" value="1"/>
</dbReference>
<proteinExistence type="inferred from homology"/>
<keyword evidence="5 8" id="KW-0472">Membrane</keyword>
<dbReference type="SUPFAM" id="SSF47928">
    <property type="entry name" value="N-terminal domain of the delta subunit of the F1F0-ATP synthase"/>
    <property type="match status" value="1"/>
</dbReference>
<sequence>MAELVTIARPYAEAVFRIARESQAFADWSRMLSLCATVAKDPQMAALIHDPNVPAAELARLFLGVCGSELNDAGRNFIQLLSDNDRLALLPTIAELYEALRREHENELEAVITSAFPLTETQVQDLVAALERRFACRVKARTQVDPDLIGGARITVGDVVIDGSVAGQLAKMASALKS</sequence>
<gene>
    <name evidence="8" type="primary">atpH</name>
    <name evidence="9" type="ORF">V6E02_05955</name>
</gene>
<evidence type="ECO:0000256" key="1">
    <source>
        <dbReference type="ARBA" id="ARBA00004370"/>
    </source>
</evidence>
<evidence type="ECO:0000256" key="6">
    <source>
        <dbReference type="ARBA" id="ARBA00023196"/>
    </source>
</evidence>
<dbReference type="PANTHER" id="PTHR11910">
    <property type="entry name" value="ATP SYNTHASE DELTA CHAIN"/>
    <property type="match status" value="1"/>
</dbReference>
<keyword evidence="10" id="KW-1185">Reference proteome</keyword>
<reference evidence="9 10" key="1">
    <citation type="submission" date="2024-02" db="EMBL/GenBank/DDBJ databases">
        <title>New thermophilic sulfur-oxidizing bacteria from a hot springs of the Uzon caldera (Kamchatka, Russia).</title>
        <authorList>
            <person name="Dukat A.M."/>
            <person name="Elcheninov A.G."/>
            <person name="Frolov E.N."/>
        </authorList>
    </citation>
    <scope>NUCLEOTIDE SEQUENCE [LARGE SCALE GENOMIC DNA]</scope>
    <source>
        <strain evidence="9 10">AK1</strain>
    </source>
</reference>
<comment type="similarity">
    <text evidence="8">Belongs to the ATPase delta chain family.</text>
</comment>
<keyword evidence="6 8" id="KW-0139">CF(1)</keyword>